<dbReference type="Gene3D" id="1.10.640.10">
    <property type="entry name" value="Haem peroxidase domain superfamily, animal type"/>
    <property type="match status" value="2"/>
</dbReference>
<keyword evidence="7" id="KW-0349">Heme</keyword>
<feature type="binding site" description="axial binding residue" evidence="7">
    <location>
        <position position="530"/>
    </location>
    <ligand>
        <name>heme b</name>
        <dbReference type="ChEBI" id="CHEBI:60344"/>
    </ligand>
    <ligandPart>
        <name>Fe</name>
        <dbReference type="ChEBI" id="CHEBI:18248"/>
    </ligandPart>
</feature>
<dbReference type="InterPro" id="IPR010255">
    <property type="entry name" value="Haem_peroxidase_sf"/>
</dbReference>
<dbReference type="InterPro" id="IPR037120">
    <property type="entry name" value="Haem_peroxidase_sf_animal"/>
</dbReference>
<sequence>MILDNIYVGYKTAAAAATSLTFSVEILRNIGMSKMHNFQIQAITFCLLGSFIGLLSHAADPITKNFRCISTNCCDQHEWCGFWAGIGECETNEKWMTGNCQISCKKCDDVNSTTAAPVTESVFTTKQNPASLHLTTQQAVDVPTSDKGNSTLPRLKLRRGNDPLFCADMLRLNGSERFQEMVRNEAIVVFEDMMTNNQMMGCFREQESGDCSRNLCFHAMYRTLDGTCNNLRSPLVGAAGTAFNRILPAVYEDGLGTPICKYTNRPGSRPSAREATRFLLSSPQLVTSGKWNMLLMQFGQFIVHDISKTSLLPSDRCGSCTDIPGRCFPIKVETIDPRFGCVRPPCCLFFTRSSPLCGTGAQSKREQVNENTAFLDGSAIYSSSLPDSLRLKDSKTGMMRITFFNNHVMPPFNPHTCFGPNNCNANFDIGDNRASIFIALVGVHTVFLREHNRIAEQFLAMNPTWSVERVFQETRKIIGAMIQAITYREWLPKILGIRYNSLMGNYTGYNPNVNPSIINEFTTAAMRFGHGMITEFYERVDEHGKSIPHAKLRFDQGVLKPAKLLFEGGIEPVIRGLLMMEVKKPQRVTSSVTENMFGSTDLASTNVQRGRDHGLGSYNDYREFCGLKKALTFDELSSEILDPNLRNNLQQSYKHTDHIDLYVGGLIEEPVVDGLVGPTFACLIAEQFRRLRDGDRFFYQNPEIFKPDQLAEIEKVSMSKLLCENLKGFSKAPKDGFAVMKDAEAVACSSLPSNIYVGYKTAAAAATSLTFSVEILRNIGMSKMHNFQIQAITFCLLGLLSHAADPITKNFRCISTNCCDQHEWCGFWAGIGECETNKNWMTRNCQISCRKCDDTNTIVNSTTAAPVTESVKAKKVSQPSVSTTKKQTAAPPRQMLRRGHDPLFCAEMLRLNGSERFQEMSRNGAIVVFEDATSRRLLSARDMVTNNQMMGCFREQDTSDCSRNMCFHAMYRTLDGTCNNLRNPLIGAAGTTFNRILPAVYEDGISTPICKYNTSCVVILLTVRFRLILDMIFWLKATRPGSRPSAREATRFLLSSPQLVTSSKGNMLLMPFGQFIVHDISRTSLLPADRCGSCTDIPGRCFPIKVETVDPRFGCARPPCCLFFTRSSPLCGTGAQSKREQVNENTAFLDGSAIYSSSLPDSLRLKDSKTGMMRITFFNNHVMPPFNPHTCFGPNNCNANLDVGDNRGTLFLSLVGVHAVFLREHNRIAQQLLKLNPSWSAERVFQETRKIVGSIIQAITYKEYLPKILGIRYNSLMGNYTGYNPNVNPSIINEFTTAAMRFGHAMITEFYERADEHGNAVPNGKIRFDQGVLRPARLLFEGGIEPVMRGHLIMEVKRPQRVTTSVTENMFGSTDLASTNVQRGRDHGLPSYNKYREFCGLKKARTFDDLSNEILDPNLRNNLHQTYKHTDHIDLYVGGLLEDPVIDGLVGPTFACLIAEQFRRLRDGDRFFYQNPEIFRPDQLAEIEKVSMSKLLCDNMKGISKVPKDAFTVMKESEAVSCSSLPSMNLSKWATHLSLKTYHPRVVSDNRNDQKICFVQTDVGQKSPSAVLSRPTNFWIFFFEFGQKSQLLFASQTVISHDRWYHFHQFRCRDSAGQFHWSIHGPEIPAI</sequence>
<dbReference type="InterPro" id="IPR019791">
    <property type="entry name" value="Haem_peroxidase_animal"/>
</dbReference>
<gene>
    <name evidence="10" type="primary">mlt-7</name>
    <name evidence="10" type="ORF">T01_10050</name>
</gene>
<evidence type="ECO:0000256" key="5">
    <source>
        <dbReference type="ARBA" id="ARBA00022729"/>
    </source>
</evidence>
<dbReference type="FunFam" id="1.10.640.10:FF:000007">
    <property type="entry name" value="Peroxidase mlt-7"/>
    <property type="match status" value="2"/>
</dbReference>
<dbReference type="PROSITE" id="PS50292">
    <property type="entry name" value="PEROXIDASE_3"/>
    <property type="match status" value="2"/>
</dbReference>
<comment type="caution">
    <text evidence="8">Lacks conserved residue(s) required for the propagation of feature annotation.</text>
</comment>
<dbReference type="EMBL" id="JYDH01000051">
    <property type="protein sequence ID" value="KRY35687.1"/>
    <property type="molecule type" value="Genomic_DNA"/>
</dbReference>
<evidence type="ECO:0000256" key="1">
    <source>
        <dbReference type="ARBA" id="ARBA00000189"/>
    </source>
</evidence>
<evidence type="ECO:0000256" key="4">
    <source>
        <dbReference type="ARBA" id="ARBA00022723"/>
    </source>
</evidence>
<dbReference type="EC" id="1.11.1.7" evidence="2"/>
<keyword evidence="11" id="KW-1185">Reference proteome</keyword>
<dbReference type="Pfam" id="PF03098">
    <property type="entry name" value="An_peroxidase"/>
    <property type="match status" value="2"/>
</dbReference>
<dbReference type="PRINTS" id="PR00457">
    <property type="entry name" value="ANPEROXIDASE"/>
</dbReference>
<dbReference type="PROSITE" id="PS51670">
    <property type="entry name" value="SHKT"/>
    <property type="match status" value="2"/>
</dbReference>
<feature type="domain" description="ShKT" evidence="9">
    <location>
        <begin position="818"/>
        <end position="852"/>
    </location>
</feature>
<dbReference type="GO" id="GO:0046872">
    <property type="term" value="F:metal ion binding"/>
    <property type="evidence" value="ECO:0007669"/>
    <property type="project" value="UniProtKB-KW"/>
</dbReference>
<dbReference type="PANTHER" id="PTHR11475:SF61">
    <property type="entry name" value="PEROXIDASE MLT-7"/>
    <property type="match status" value="1"/>
</dbReference>
<keyword evidence="7" id="KW-0408">Iron</keyword>
<dbReference type="STRING" id="6334.A0A0V1BFJ8"/>
<evidence type="ECO:0000256" key="3">
    <source>
        <dbReference type="ARBA" id="ARBA00022559"/>
    </source>
</evidence>
<comment type="catalytic activity">
    <reaction evidence="1">
        <text>2 a phenolic donor + H2O2 = 2 a phenolic radical donor + 2 H2O</text>
        <dbReference type="Rhea" id="RHEA:56136"/>
        <dbReference type="ChEBI" id="CHEBI:15377"/>
        <dbReference type="ChEBI" id="CHEBI:16240"/>
        <dbReference type="ChEBI" id="CHEBI:139520"/>
        <dbReference type="ChEBI" id="CHEBI:139521"/>
        <dbReference type="EC" id="1.11.1.7"/>
    </reaction>
</comment>
<dbReference type="InParanoid" id="A0A0V1BFJ8"/>
<keyword evidence="4 7" id="KW-0479">Metal-binding</keyword>
<dbReference type="GO" id="GO:0005615">
    <property type="term" value="C:extracellular space"/>
    <property type="evidence" value="ECO:0007669"/>
    <property type="project" value="TreeGrafter"/>
</dbReference>
<dbReference type="Proteomes" id="UP000054776">
    <property type="component" value="Unassembled WGS sequence"/>
</dbReference>
<dbReference type="GO" id="GO:0006979">
    <property type="term" value="P:response to oxidative stress"/>
    <property type="evidence" value="ECO:0007669"/>
    <property type="project" value="InterPro"/>
</dbReference>
<reference evidence="10 11" key="1">
    <citation type="submission" date="2015-01" db="EMBL/GenBank/DDBJ databases">
        <title>Evolution of Trichinella species and genotypes.</title>
        <authorList>
            <person name="Korhonen P.K."/>
            <person name="Edoardo P."/>
            <person name="Giuseppe L.R."/>
            <person name="Gasser R.B."/>
        </authorList>
    </citation>
    <scope>NUCLEOTIDE SEQUENCE [LARGE SCALE GENOMIC DNA]</scope>
    <source>
        <strain evidence="10">ISS3</strain>
    </source>
</reference>
<evidence type="ECO:0000256" key="7">
    <source>
        <dbReference type="PIRSR" id="PIRSR619791-2"/>
    </source>
</evidence>
<organism evidence="10 11">
    <name type="scientific">Trichinella spiralis</name>
    <name type="common">Trichina worm</name>
    <dbReference type="NCBI Taxonomy" id="6334"/>
    <lineage>
        <taxon>Eukaryota</taxon>
        <taxon>Metazoa</taxon>
        <taxon>Ecdysozoa</taxon>
        <taxon>Nematoda</taxon>
        <taxon>Enoplea</taxon>
        <taxon>Dorylaimia</taxon>
        <taxon>Trichinellida</taxon>
        <taxon>Trichinellidae</taxon>
        <taxon>Trichinella</taxon>
    </lineage>
</organism>
<evidence type="ECO:0000313" key="10">
    <source>
        <dbReference type="EMBL" id="KRY35687.1"/>
    </source>
</evidence>
<dbReference type="PANTHER" id="PTHR11475">
    <property type="entry name" value="OXIDASE/PEROXIDASE"/>
    <property type="match status" value="1"/>
</dbReference>
<dbReference type="GO" id="GO:0020037">
    <property type="term" value="F:heme binding"/>
    <property type="evidence" value="ECO:0007669"/>
    <property type="project" value="InterPro"/>
</dbReference>
<evidence type="ECO:0000313" key="11">
    <source>
        <dbReference type="Proteomes" id="UP000054776"/>
    </source>
</evidence>
<evidence type="ECO:0000256" key="6">
    <source>
        <dbReference type="ARBA" id="ARBA00023157"/>
    </source>
</evidence>
<keyword evidence="3 10" id="KW-0575">Peroxidase</keyword>
<dbReference type="Pfam" id="PF01549">
    <property type="entry name" value="ShK"/>
    <property type="match status" value="2"/>
</dbReference>
<dbReference type="SUPFAM" id="SSF48113">
    <property type="entry name" value="Heme-dependent peroxidases"/>
    <property type="match status" value="2"/>
</dbReference>
<feature type="disulfide bond" evidence="8">
    <location>
        <begin position="818"/>
        <end position="852"/>
    </location>
</feature>
<protein>
    <recommendedName>
        <fullName evidence="2">peroxidase</fullName>
        <ecNumber evidence="2">1.11.1.7</ecNumber>
    </recommendedName>
</protein>
<dbReference type="InterPro" id="IPR003582">
    <property type="entry name" value="ShKT_dom"/>
</dbReference>
<feature type="disulfide bond" evidence="8">
    <location>
        <begin position="73"/>
        <end position="107"/>
    </location>
</feature>
<dbReference type="OrthoDB" id="823504at2759"/>
<dbReference type="SMART" id="SM00254">
    <property type="entry name" value="ShKT"/>
    <property type="match status" value="2"/>
</dbReference>
<dbReference type="GO" id="GO:0140825">
    <property type="term" value="F:lactoperoxidase activity"/>
    <property type="evidence" value="ECO:0007669"/>
    <property type="project" value="UniProtKB-EC"/>
</dbReference>
<name>A0A0V1BFJ8_TRISP</name>
<comment type="caution">
    <text evidence="10">The sequence shown here is derived from an EMBL/GenBank/DDBJ whole genome shotgun (WGS) entry which is preliminary data.</text>
</comment>
<dbReference type="CDD" id="cd09823">
    <property type="entry name" value="peroxinectin_like"/>
    <property type="match status" value="1"/>
</dbReference>
<feature type="domain" description="ShKT" evidence="9">
    <location>
        <begin position="73"/>
        <end position="107"/>
    </location>
</feature>
<proteinExistence type="predicted"/>
<evidence type="ECO:0000256" key="2">
    <source>
        <dbReference type="ARBA" id="ARBA00012313"/>
    </source>
</evidence>
<evidence type="ECO:0000259" key="9">
    <source>
        <dbReference type="PROSITE" id="PS51670"/>
    </source>
</evidence>
<keyword evidence="5" id="KW-0732">Signal</keyword>
<keyword evidence="6 8" id="KW-1015">Disulfide bond</keyword>
<keyword evidence="3 10" id="KW-0560">Oxidoreductase</keyword>
<accession>A0A0V1BFJ8</accession>
<evidence type="ECO:0000256" key="8">
    <source>
        <dbReference type="PROSITE-ProRule" id="PRU01005"/>
    </source>
</evidence>